<dbReference type="AlphaFoldDB" id="A0A7W7QAI4"/>
<sequence length="74" mass="8248">MDPSIEWENMYAHRCQACKRLYSDEAVRAVIAAHHQKKIADVLFKEWLLFYFRPGYGPDAGPASGTEPAGAGHA</sequence>
<dbReference type="EMBL" id="JACHJQ010000006">
    <property type="protein sequence ID" value="MBB4910085.1"/>
    <property type="molecule type" value="Genomic_DNA"/>
</dbReference>
<dbReference type="Proteomes" id="UP000520767">
    <property type="component" value="Unassembled WGS sequence"/>
</dbReference>
<protein>
    <submittedName>
        <fullName evidence="1">Uncharacterized protein</fullName>
    </submittedName>
</protein>
<evidence type="ECO:0000313" key="1">
    <source>
        <dbReference type="EMBL" id="MBB4910085.1"/>
    </source>
</evidence>
<accession>A0A7W7QAI4</accession>
<organism evidence="1 2">
    <name type="scientific">Actinophytocola algeriensis</name>
    <dbReference type="NCBI Taxonomy" id="1768010"/>
    <lineage>
        <taxon>Bacteria</taxon>
        <taxon>Bacillati</taxon>
        <taxon>Actinomycetota</taxon>
        <taxon>Actinomycetes</taxon>
        <taxon>Pseudonocardiales</taxon>
        <taxon>Pseudonocardiaceae</taxon>
    </lineage>
</organism>
<comment type="caution">
    <text evidence="1">The sequence shown here is derived from an EMBL/GenBank/DDBJ whole genome shotgun (WGS) entry which is preliminary data.</text>
</comment>
<gene>
    <name evidence="1" type="ORF">FHR82_006343</name>
</gene>
<name>A0A7W7QAI4_9PSEU</name>
<dbReference type="RefSeq" id="WP_184814106.1">
    <property type="nucleotide sequence ID" value="NZ_JACHJQ010000006.1"/>
</dbReference>
<proteinExistence type="predicted"/>
<evidence type="ECO:0000313" key="2">
    <source>
        <dbReference type="Proteomes" id="UP000520767"/>
    </source>
</evidence>
<reference evidence="1 2" key="1">
    <citation type="submission" date="2020-08" db="EMBL/GenBank/DDBJ databases">
        <title>Genomic Encyclopedia of Type Strains, Phase III (KMG-III): the genomes of soil and plant-associated and newly described type strains.</title>
        <authorList>
            <person name="Whitman W."/>
        </authorList>
    </citation>
    <scope>NUCLEOTIDE SEQUENCE [LARGE SCALE GENOMIC DNA]</scope>
    <source>
        <strain evidence="1 2">CECT 8960</strain>
    </source>
</reference>
<keyword evidence="2" id="KW-1185">Reference proteome</keyword>